<name>A0A4R0RJM2_9APHY</name>
<feature type="chain" id="PRO_5020830424" description="Hydrophobin" evidence="6">
    <location>
        <begin position="19"/>
        <end position="115"/>
    </location>
</feature>
<keyword evidence="5 6" id="KW-1015">Disulfide bond</keyword>
<dbReference type="Proteomes" id="UP000292702">
    <property type="component" value="Unassembled WGS sequence"/>
</dbReference>
<dbReference type="STRING" id="92696.A0A4R0RJM2"/>
<feature type="signal peptide" evidence="6">
    <location>
        <begin position="1"/>
        <end position="18"/>
    </location>
</feature>
<keyword evidence="8" id="KW-1185">Reference proteome</keyword>
<gene>
    <name evidence="7" type="ORF">EIP91_010266</name>
</gene>
<evidence type="ECO:0000256" key="2">
    <source>
        <dbReference type="ARBA" id="ARBA00010446"/>
    </source>
</evidence>
<evidence type="ECO:0000256" key="6">
    <source>
        <dbReference type="RuleBase" id="RU365009"/>
    </source>
</evidence>
<dbReference type="AlphaFoldDB" id="A0A4R0RJM2"/>
<evidence type="ECO:0000256" key="3">
    <source>
        <dbReference type="ARBA" id="ARBA00022512"/>
    </source>
</evidence>
<protein>
    <recommendedName>
        <fullName evidence="6">Hydrophobin</fullName>
    </recommendedName>
</protein>
<comment type="similarity">
    <text evidence="2 6">Belongs to the fungal hydrophobin family.</text>
</comment>
<evidence type="ECO:0000313" key="7">
    <source>
        <dbReference type="EMBL" id="TCD68611.1"/>
    </source>
</evidence>
<keyword evidence="3 6" id="KW-0134">Cell wall</keyword>
<keyword evidence="6" id="KW-0732">Signal</keyword>
<dbReference type="Pfam" id="PF01185">
    <property type="entry name" value="Hydrophobin"/>
    <property type="match status" value="1"/>
</dbReference>
<evidence type="ECO:0000256" key="4">
    <source>
        <dbReference type="ARBA" id="ARBA00022525"/>
    </source>
</evidence>
<evidence type="ECO:0000313" key="8">
    <source>
        <dbReference type="Proteomes" id="UP000292702"/>
    </source>
</evidence>
<keyword evidence="4 6" id="KW-0964">Secreted</keyword>
<reference evidence="7 8" key="1">
    <citation type="submission" date="2018-11" db="EMBL/GenBank/DDBJ databases">
        <title>Genome assembly of Steccherinum ochraceum LE-BIN_3174, the white-rot fungus of the Steccherinaceae family (The Residual Polyporoid clade, Polyporales, Basidiomycota).</title>
        <authorList>
            <person name="Fedorova T.V."/>
            <person name="Glazunova O.A."/>
            <person name="Landesman E.O."/>
            <person name="Moiseenko K.V."/>
            <person name="Psurtseva N.V."/>
            <person name="Savinova O.S."/>
            <person name="Shakhova N.V."/>
            <person name="Tyazhelova T.V."/>
            <person name="Vasina D.V."/>
        </authorList>
    </citation>
    <scope>NUCLEOTIDE SEQUENCE [LARGE SCALE GENOMIC DNA]</scope>
    <source>
        <strain evidence="7 8">LE-BIN_3174</strain>
    </source>
</reference>
<dbReference type="EMBL" id="RWJN01000061">
    <property type="protein sequence ID" value="TCD68611.1"/>
    <property type="molecule type" value="Genomic_DNA"/>
</dbReference>
<dbReference type="SMART" id="SM00075">
    <property type="entry name" value="HYDRO"/>
    <property type="match status" value="1"/>
</dbReference>
<organism evidence="7 8">
    <name type="scientific">Steccherinum ochraceum</name>
    <dbReference type="NCBI Taxonomy" id="92696"/>
    <lineage>
        <taxon>Eukaryota</taxon>
        <taxon>Fungi</taxon>
        <taxon>Dikarya</taxon>
        <taxon>Basidiomycota</taxon>
        <taxon>Agaricomycotina</taxon>
        <taxon>Agaricomycetes</taxon>
        <taxon>Polyporales</taxon>
        <taxon>Steccherinaceae</taxon>
        <taxon>Steccherinum</taxon>
    </lineage>
</organism>
<comment type="caution">
    <text evidence="7">The sequence shown here is derived from an EMBL/GenBank/DDBJ whole genome shotgun (WGS) entry which is preliminary data.</text>
</comment>
<evidence type="ECO:0000256" key="5">
    <source>
        <dbReference type="ARBA" id="ARBA00023157"/>
    </source>
</evidence>
<proteinExistence type="inferred from homology"/>
<dbReference type="InterPro" id="IPR001338">
    <property type="entry name" value="Class_I_Hydrophobin"/>
</dbReference>
<dbReference type="OrthoDB" id="4225815at2759"/>
<comment type="subcellular location">
    <subcellularLocation>
        <location evidence="1 6">Secreted</location>
        <location evidence="1 6">Cell wall</location>
    </subcellularLocation>
</comment>
<accession>A0A4R0RJM2</accession>
<dbReference type="CDD" id="cd23507">
    <property type="entry name" value="hydrophobin_I"/>
    <property type="match status" value="1"/>
</dbReference>
<evidence type="ECO:0000256" key="1">
    <source>
        <dbReference type="ARBA" id="ARBA00004191"/>
    </source>
</evidence>
<dbReference type="GO" id="GO:0009277">
    <property type="term" value="C:fungal-type cell wall"/>
    <property type="evidence" value="ECO:0007669"/>
    <property type="project" value="InterPro"/>
</dbReference>
<sequence length="115" mass="11822">MYQATLSVFLSLVVLAVATPAKLVTRNLPASQCSTAPVQCCDSTFTEGSADGAALLDSIGVPVQDVNALVGQGCSPLSVVGVGGDSCSGSAVCCQDNSHVRFYFVQFYPLFAVPI</sequence>
<dbReference type="GO" id="GO:0005199">
    <property type="term" value="F:structural constituent of cell wall"/>
    <property type="evidence" value="ECO:0007669"/>
    <property type="project" value="InterPro"/>
</dbReference>